<organism evidence="1 2">
    <name type="scientific">Thiocapsa marina 5811</name>
    <dbReference type="NCBI Taxonomy" id="768671"/>
    <lineage>
        <taxon>Bacteria</taxon>
        <taxon>Pseudomonadati</taxon>
        <taxon>Pseudomonadota</taxon>
        <taxon>Gammaproteobacteria</taxon>
        <taxon>Chromatiales</taxon>
        <taxon>Chromatiaceae</taxon>
        <taxon>Thiocapsa</taxon>
    </lineage>
</organism>
<evidence type="ECO:0000313" key="2">
    <source>
        <dbReference type="Proteomes" id="UP000005459"/>
    </source>
</evidence>
<dbReference type="AlphaFoldDB" id="F9UAE6"/>
<proteinExistence type="predicted"/>
<dbReference type="RefSeq" id="WP_007192774.1">
    <property type="nucleotide sequence ID" value="NZ_AFWV01000005.1"/>
</dbReference>
<dbReference type="NCBIfam" id="NF047509">
    <property type="entry name" value="Rv3131_FMN_oxido"/>
    <property type="match status" value="1"/>
</dbReference>
<reference evidence="1 2" key="1">
    <citation type="submission" date="2011-06" db="EMBL/GenBank/DDBJ databases">
        <title>The draft genome of Thiocapsa marina 5811.</title>
        <authorList>
            <consortium name="US DOE Joint Genome Institute (JGI-PGF)"/>
            <person name="Lucas S."/>
            <person name="Han J."/>
            <person name="Cheng J.-F."/>
            <person name="Goodwin L."/>
            <person name="Pitluck S."/>
            <person name="Peters L."/>
            <person name="Land M.L."/>
            <person name="Hauser L."/>
            <person name="Vogl K."/>
            <person name="Liu Z."/>
            <person name="Imhoff J."/>
            <person name="Thiel V."/>
            <person name="Frigaard N.-U."/>
            <person name="Bryant D."/>
            <person name="Woyke T.J."/>
        </authorList>
    </citation>
    <scope>NUCLEOTIDE SEQUENCE [LARGE SCALE GENOMIC DNA]</scope>
    <source>
        <strain evidence="1 2">5811</strain>
    </source>
</reference>
<dbReference type="OrthoDB" id="272552at2"/>
<gene>
    <name evidence="1" type="ORF">ThimaDRAFT_1898</name>
</gene>
<keyword evidence="2" id="KW-1185">Reference proteome</keyword>
<accession>F9UAE6</accession>
<evidence type="ECO:0008006" key="3">
    <source>
        <dbReference type="Google" id="ProtNLM"/>
    </source>
</evidence>
<name>F9UAE6_9GAMM</name>
<dbReference type="PATRIC" id="fig|768671.3.peg.2018"/>
<dbReference type="STRING" id="768671.ThimaDRAFT_1898"/>
<dbReference type="SUPFAM" id="SSF55469">
    <property type="entry name" value="FMN-dependent nitroreductase-like"/>
    <property type="match status" value="2"/>
</dbReference>
<dbReference type="Gene3D" id="3.40.109.10">
    <property type="entry name" value="NADH Oxidase"/>
    <property type="match status" value="1"/>
</dbReference>
<dbReference type="eggNOG" id="COG0778">
    <property type="taxonomic scope" value="Bacteria"/>
</dbReference>
<dbReference type="GO" id="GO:0016491">
    <property type="term" value="F:oxidoreductase activity"/>
    <property type="evidence" value="ECO:0007669"/>
    <property type="project" value="InterPro"/>
</dbReference>
<dbReference type="Proteomes" id="UP000005459">
    <property type="component" value="Unassembled WGS sequence"/>
</dbReference>
<dbReference type="InterPro" id="IPR000415">
    <property type="entry name" value="Nitroreductase-like"/>
</dbReference>
<dbReference type="EMBL" id="AFWV01000005">
    <property type="protein sequence ID" value="EGV19094.1"/>
    <property type="molecule type" value="Genomic_DNA"/>
</dbReference>
<protein>
    <recommendedName>
        <fullName evidence="3">Nitroreductase</fullName>
    </recommendedName>
</protein>
<evidence type="ECO:0000313" key="1">
    <source>
        <dbReference type="EMBL" id="EGV19094.1"/>
    </source>
</evidence>
<sequence>MTDRPDARQLELVTHAILAPSSHNTQCWLFRLGPERIEILPDRGRRCPVVDPDDHHLFVSLGCAAENLLQAAPALGWRGEVRYQGDAGGSVAMALDAGPVERSALFEAIATRQSTRCDYDGQPLSNAELRALEAAGTGAGVRVVLLTERAPMERVLELVVEGNRAQLNDPAFLRELKHWVRFNTRHAKATADGLFAACTGNPSLPAWLGRALFEHIVSAKAENAKAVRQVRSSAGLAVFVSEIDEPVHWIEAGRAFERFALQATVLGVRTAHLNQPLEVPALRSELAAAIGLDRGRPDLLVRFGRGPLMPRSFRRPASHVVVAGL</sequence>